<dbReference type="Proteomes" id="UP000675920">
    <property type="component" value="Unplaced"/>
</dbReference>
<proteinExistence type="predicted"/>
<evidence type="ECO:0000313" key="2">
    <source>
        <dbReference type="Proteomes" id="UP000675920"/>
    </source>
</evidence>
<evidence type="ECO:0008006" key="4">
    <source>
        <dbReference type="Google" id="ProtNLM"/>
    </source>
</evidence>
<dbReference type="RefSeq" id="WP_028311771.1">
    <property type="nucleotide sequence ID" value="NZ_AXWS01000013.1"/>
</dbReference>
<reference evidence="3" key="1">
    <citation type="submission" date="2025-08" db="UniProtKB">
        <authorList>
            <consortium name="RefSeq"/>
        </authorList>
    </citation>
    <scope>IDENTIFICATION</scope>
</reference>
<sequence length="549" mass="59650">MQGLANLRPPVVLACAALLAACGGGDASPGTDGAIATVQTSTPKRGWTAPATLSPEVDIQVGWELYGGEFTPAPSYQLPLHSTDNLYLARIAFDAAGRALATWGSYPTEWLDWHYHAHFATAQAAWRPSRDAGWTTLDAPGFHIKPEGGTQLMTGIAGDGQPIGASLRPSDVQCFYSITNYTDDCVRELDVHPLVAPESRWTRLHAAAINLSAPEPMLRPDGSGIAVWAAEEGTPRLNKLHTATRTGRTAAWKEDARVLDTLDTPKGYTGAGALQLADCGSNRMILIGSSFFFGAPPDEVGHRVVWARIRERSQSRWGPLIRLVQNLPTERLAGLTLRVDKAGKPHLGWITTGDVMHHLMLECDAKGAVTLHETLPWPNGIDIYGGLQMTALSDGGMAFALRNTLADGPGRDDVRWRSASGTWSRPVTVPSDNQPTSLVIDHIGNIAAVWSDDPGDFNADDYIDKPYTASSIRLLRYWRTPARWDAPRTLSAADGDGIVRRNARPLITVAPDCRLAVAWLRARRETDPAAAHPKDRVWAVVDVQWAETR</sequence>
<keyword evidence="1" id="KW-0732">Signal</keyword>
<feature type="signal peptide" evidence="1">
    <location>
        <begin position="1"/>
        <end position="27"/>
    </location>
</feature>
<dbReference type="AlphaFoldDB" id="A0A8B6X499"/>
<dbReference type="OrthoDB" id="9764969at2"/>
<evidence type="ECO:0000256" key="1">
    <source>
        <dbReference type="SAM" id="SignalP"/>
    </source>
</evidence>
<keyword evidence="2" id="KW-1185">Reference proteome</keyword>
<accession>A0A8B6X499</accession>
<evidence type="ECO:0000313" key="3">
    <source>
        <dbReference type="RefSeq" id="WP_028311771.1"/>
    </source>
</evidence>
<feature type="chain" id="PRO_5034117939" description="Lipoprotein" evidence="1">
    <location>
        <begin position="28"/>
        <end position="549"/>
    </location>
</feature>
<name>A0A8B6X499_9BURK</name>
<protein>
    <recommendedName>
        <fullName evidence="4">Lipoprotein</fullName>
    </recommendedName>
</protein>
<organism evidence="2 3">
    <name type="scientific">Derxia gummosa DSM 723</name>
    <dbReference type="NCBI Taxonomy" id="1121388"/>
    <lineage>
        <taxon>Bacteria</taxon>
        <taxon>Pseudomonadati</taxon>
        <taxon>Pseudomonadota</taxon>
        <taxon>Betaproteobacteria</taxon>
        <taxon>Burkholderiales</taxon>
        <taxon>Alcaligenaceae</taxon>
        <taxon>Derxia</taxon>
    </lineage>
</organism>